<dbReference type="EMBL" id="FOVP01000009">
    <property type="protein sequence ID" value="SFN82366.1"/>
    <property type="molecule type" value="Genomic_DNA"/>
</dbReference>
<dbReference type="Pfam" id="PF02472">
    <property type="entry name" value="ExbD"/>
    <property type="match status" value="1"/>
</dbReference>
<evidence type="ECO:0000256" key="6">
    <source>
        <dbReference type="ARBA" id="ARBA00023136"/>
    </source>
</evidence>
<organism evidence="8 9">
    <name type="scientific">Roseovarius lutimaris</name>
    <dbReference type="NCBI Taxonomy" id="1005928"/>
    <lineage>
        <taxon>Bacteria</taxon>
        <taxon>Pseudomonadati</taxon>
        <taxon>Pseudomonadota</taxon>
        <taxon>Alphaproteobacteria</taxon>
        <taxon>Rhodobacterales</taxon>
        <taxon>Roseobacteraceae</taxon>
        <taxon>Roseovarius</taxon>
    </lineage>
</organism>
<evidence type="ECO:0000256" key="7">
    <source>
        <dbReference type="RuleBase" id="RU003879"/>
    </source>
</evidence>
<dbReference type="GO" id="GO:0005886">
    <property type="term" value="C:plasma membrane"/>
    <property type="evidence" value="ECO:0007669"/>
    <property type="project" value="UniProtKB-SubCell"/>
</dbReference>
<name>A0A1I5C6B5_9RHOB</name>
<dbReference type="Proteomes" id="UP000198599">
    <property type="component" value="Unassembled WGS sequence"/>
</dbReference>
<accession>A0A1I5C6B5</accession>
<keyword evidence="4 7" id="KW-0812">Transmembrane</keyword>
<comment type="similarity">
    <text evidence="2 7">Belongs to the ExbD/TolR family.</text>
</comment>
<dbReference type="PANTHER" id="PTHR30558:SF3">
    <property type="entry name" value="BIOPOLYMER TRANSPORT PROTEIN EXBD-RELATED"/>
    <property type="match status" value="1"/>
</dbReference>
<dbReference type="PANTHER" id="PTHR30558">
    <property type="entry name" value="EXBD MEMBRANE COMPONENT OF PMF-DRIVEN MACROMOLECULE IMPORT SYSTEM"/>
    <property type="match status" value="1"/>
</dbReference>
<keyword evidence="9" id="KW-1185">Reference proteome</keyword>
<sequence>MRKQTRRRRLSMTSLIDVIFLLLLFFMLSSTFSRFAEVDLSTASAGATGSSDVKKSFLQLGETSLRVNGQDVVLGALPDRFADMSSEAETLQVIVSLRDDVTAQRLTDVLVILRGIDRLSISVLGS</sequence>
<evidence type="ECO:0000313" key="8">
    <source>
        <dbReference type="EMBL" id="SFN82366.1"/>
    </source>
</evidence>
<evidence type="ECO:0000256" key="2">
    <source>
        <dbReference type="ARBA" id="ARBA00005811"/>
    </source>
</evidence>
<gene>
    <name evidence="8" type="ORF">SAMN04487859_109136</name>
</gene>
<keyword evidence="7" id="KW-0653">Protein transport</keyword>
<dbReference type="GO" id="GO:0015031">
    <property type="term" value="P:protein transport"/>
    <property type="evidence" value="ECO:0007669"/>
    <property type="project" value="UniProtKB-KW"/>
</dbReference>
<dbReference type="RefSeq" id="WP_245736292.1">
    <property type="nucleotide sequence ID" value="NZ_FOVP01000009.1"/>
</dbReference>
<evidence type="ECO:0000256" key="4">
    <source>
        <dbReference type="ARBA" id="ARBA00022692"/>
    </source>
</evidence>
<reference evidence="9" key="1">
    <citation type="submission" date="2016-10" db="EMBL/GenBank/DDBJ databases">
        <authorList>
            <person name="Varghese N."/>
            <person name="Submissions S."/>
        </authorList>
    </citation>
    <scope>NUCLEOTIDE SEQUENCE [LARGE SCALE GENOMIC DNA]</scope>
    <source>
        <strain evidence="9">DSM 28463</strain>
    </source>
</reference>
<dbReference type="STRING" id="1005928.SAMN04487859_109136"/>
<dbReference type="InterPro" id="IPR003400">
    <property type="entry name" value="ExbD"/>
</dbReference>
<dbReference type="GO" id="GO:0022857">
    <property type="term" value="F:transmembrane transporter activity"/>
    <property type="evidence" value="ECO:0007669"/>
    <property type="project" value="InterPro"/>
</dbReference>
<evidence type="ECO:0000313" key="9">
    <source>
        <dbReference type="Proteomes" id="UP000198599"/>
    </source>
</evidence>
<proteinExistence type="inferred from homology"/>
<evidence type="ECO:0000256" key="3">
    <source>
        <dbReference type="ARBA" id="ARBA00022475"/>
    </source>
</evidence>
<evidence type="ECO:0000256" key="1">
    <source>
        <dbReference type="ARBA" id="ARBA00004162"/>
    </source>
</evidence>
<dbReference type="AlphaFoldDB" id="A0A1I5C6B5"/>
<keyword evidence="3" id="KW-1003">Cell membrane</keyword>
<keyword evidence="6" id="KW-0472">Membrane</keyword>
<evidence type="ECO:0000256" key="5">
    <source>
        <dbReference type="ARBA" id="ARBA00022989"/>
    </source>
</evidence>
<keyword evidence="7" id="KW-0813">Transport</keyword>
<keyword evidence="5" id="KW-1133">Transmembrane helix</keyword>
<protein>
    <submittedName>
        <fullName evidence="8">Outer membrane transport energization protein ExbD</fullName>
    </submittedName>
</protein>
<comment type="subcellular location">
    <subcellularLocation>
        <location evidence="1">Cell membrane</location>
        <topology evidence="1">Single-pass membrane protein</topology>
    </subcellularLocation>
    <subcellularLocation>
        <location evidence="7">Cell membrane</location>
        <topology evidence="7">Single-pass type II membrane protein</topology>
    </subcellularLocation>
</comment>